<keyword evidence="1" id="KW-0812">Transmembrane</keyword>
<evidence type="ECO:0000313" key="2">
    <source>
        <dbReference type="EMBL" id="NBI78845.1"/>
    </source>
</evidence>
<keyword evidence="1" id="KW-1133">Transmembrane helix</keyword>
<evidence type="ECO:0000256" key="1">
    <source>
        <dbReference type="SAM" id="Phobius"/>
    </source>
</evidence>
<reference evidence="2 4" key="1">
    <citation type="submission" date="2018-08" db="EMBL/GenBank/DDBJ databases">
        <title>Murine metabolic-syndrome-specific gut microbial biobank.</title>
        <authorList>
            <person name="Liu C."/>
        </authorList>
    </citation>
    <scope>NUCLEOTIDE SEQUENCE [LARGE SCALE GENOMIC DNA]</scope>
    <source>
        <strain evidence="2 4">X69</strain>
    </source>
</reference>
<dbReference type="EMBL" id="VIQT01000010">
    <property type="protein sequence ID" value="NDO39413.1"/>
    <property type="molecule type" value="Genomic_DNA"/>
</dbReference>
<dbReference type="Proteomes" id="UP000446348">
    <property type="component" value="Unassembled WGS sequence"/>
</dbReference>
<dbReference type="AlphaFoldDB" id="A0A845RJ39"/>
<comment type="caution">
    <text evidence="2">The sequence shown here is derived from an EMBL/GenBank/DDBJ whole genome shotgun (WGS) entry which is preliminary data.</text>
</comment>
<keyword evidence="1" id="KW-0472">Membrane</keyword>
<evidence type="ECO:0000313" key="4">
    <source>
        <dbReference type="Proteomes" id="UP000446348"/>
    </source>
</evidence>
<gene>
    <name evidence="2" type="ORF">D3Z39_08170</name>
    <name evidence="3" type="ORF">FMM72_09100</name>
</gene>
<reference evidence="3 5" key="2">
    <citation type="submission" date="2019-06" db="EMBL/GenBank/DDBJ databases">
        <title>Draft genome sequences of 15 bacterial species constituting the stable defined intestinal microbiota of the GM15 gnotobiotic mouse model.</title>
        <authorList>
            <person name="Elie C."/>
            <person name="Mathieu A."/>
            <person name="Saliou A."/>
            <person name="Darnaud M."/>
            <person name="Leulier F."/>
            <person name="Tamellini A."/>
        </authorList>
    </citation>
    <scope>NUCLEOTIDE SEQUENCE [LARGE SCALE GENOMIC DNA]</scope>
    <source>
        <strain evidence="3 5">JM4-15</strain>
    </source>
</reference>
<proteinExistence type="predicted"/>
<accession>A0A845RJ39</accession>
<dbReference type="Proteomes" id="UP000462501">
    <property type="component" value="Unassembled WGS sequence"/>
</dbReference>
<evidence type="ECO:0000313" key="5">
    <source>
        <dbReference type="Proteomes" id="UP000462501"/>
    </source>
</evidence>
<protein>
    <submittedName>
        <fullName evidence="2">Zinc-ribbon domain-containing protein</fullName>
    </submittedName>
</protein>
<dbReference type="EMBL" id="QXWZ01000012">
    <property type="protein sequence ID" value="NBI78845.1"/>
    <property type="molecule type" value="Genomic_DNA"/>
</dbReference>
<organism evidence="2 4">
    <name type="scientific">Anaerotruncus colihominis</name>
    <dbReference type="NCBI Taxonomy" id="169435"/>
    <lineage>
        <taxon>Bacteria</taxon>
        <taxon>Bacillati</taxon>
        <taxon>Bacillota</taxon>
        <taxon>Clostridia</taxon>
        <taxon>Eubacteriales</taxon>
        <taxon>Oscillospiraceae</taxon>
        <taxon>Anaerotruncus</taxon>
    </lineage>
</organism>
<evidence type="ECO:0000313" key="3">
    <source>
        <dbReference type="EMBL" id="NDO39413.1"/>
    </source>
</evidence>
<feature type="transmembrane region" description="Helical" evidence="1">
    <location>
        <begin position="143"/>
        <end position="168"/>
    </location>
</feature>
<name>A0A845RJ39_9FIRM</name>
<sequence length="189" mass="21558">MKNRNQHIGGERMVCKKCGRNVKGDFKFCPYCGERLVSDFHDHYSELDPPFVVREPDVPDTASDFYTYDPSEQAPDFGAFEDDIYEQKAPRGRAAEDDDSYFVYQPQEPPPGLIFHAPDPDDLKEERPVRSERRAFEKRAPGLVFKLFLILLILALAAGVTIFGYYLLRSPAPFENFDLAATFAMLPPL</sequence>